<evidence type="ECO:0008006" key="4">
    <source>
        <dbReference type="Google" id="ProtNLM"/>
    </source>
</evidence>
<accession>A0A1M6L507</accession>
<dbReference type="STRING" id="1121301.SAMN02745912_00655"/>
<evidence type="ECO:0000256" key="1">
    <source>
        <dbReference type="SAM" id="Phobius"/>
    </source>
</evidence>
<proteinExistence type="predicted"/>
<dbReference type="RefSeq" id="WP_073146941.1">
    <property type="nucleotide sequence ID" value="NZ_FRAG01000005.1"/>
</dbReference>
<sequence>MDRIALVLVIIGALNWLLVGLFGYDLVAALLGGSGAISAGQASGISRVVYALVGIAGAYAVSFLFRNREVRD</sequence>
<organism evidence="2 3">
    <name type="scientific">Paramaledivibacter caminithermalis (strain DSM 15212 / CIP 107654 / DViRD3)</name>
    <name type="common">Clostridium caminithermale</name>
    <dbReference type="NCBI Taxonomy" id="1121301"/>
    <lineage>
        <taxon>Bacteria</taxon>
        <taxon>Bacillati</taxon>
        <taxon>Bacillota</taxon>
        <taxon>Clostridia</taxon>
        <taxon>Peptostreptococcales</taxon>
        <taxon>Caminicellaceae</taxon>
        <taxon>Paramaledivibacter</taxon>
    </lineage>
</organism>
<dbReference type="Pfam" id="PF04070">
    <property type="entry name" value="DUF378"/>
    <property type="match status" value="1"/>
</dbReference>
<reference evidence="2 3" key="1">
    <citation type="submission" date="2016-11" db="EMBL/GenBank/DDBJ databases">
        <authorList>
            <person name="Jaros S."/>
            <person name="Januszkiewicz K."/>
            <person name="Wedrychowicz H."/>
        </authorList>
    </citation>
    <scope>NUCLEOTIDE SEQUENCE [LARGE SCALE GENOMIC DNA]</scope>
    <source>
        <strain evidence="2 3">DSM 15212</strain>
    </source>
</reference>
<dbReference type="PANTHER" id="PTHR37304">
    <property type="entry name" value="MEMBRANE PROTEIN-RELATED"/>
    <property type="match status" value="1"/>
</dbReference>
<keyword evidence="1" id="KW-0812">Transmembrane</keyword>
<gene>
    <name evidence="2" type="ORF">SAMN02745912_00655</name>
</gene>
<keyword evidence="3" id="KW-1185">Reference proteome</keyword>
<feature type="transmembrane region" description="Helical" evidence="1">
    <location>
        <begin position="44"/>
        <end position="65"/>
    </location>
</feature>
<evidence type="ECO:0000313" key="2">
    <source>
        <dbReference type="EMBL" id="SHJ66263.1"/>
    </source>
</evidence>
<protein>
    <recommendedName>
        <fullName evidence="4">DUF378 domain-containing protein</fullName>
    </recommendedName>
</protein>
<dbReference type="InterPro" id="IPR007211">
    <property type="entry name" value="DUF378"/>
</dbReference>
<feature type="transmembrane region" description="Helical" evidence="1">
    <location>
        <begin position="5"/>
        <end position="24"/>
    </location>
</feature>
<evidence type="ECO:0000313" key="3">
    <source>
        <dbReference type="Proteomes" id="UP000184465"/>
    </source>
</evidence>
<keyword evidence="1" id="KW-0472">Membrane</keyword>
<dbReference type="AlphaFoldDB" id="A0A1M6L507"/>
<name>A0A1M6L507_PARC5</name>
<dbReference type="Proteomes" id="UP000184465">
    <property type="component" value="Unassembled WGS sequence"/>
</dbReference>
<dbReference type="PANTHER" id="PTHR37304:SF1">
    <property type="entry name" value="MEMBRANE PROTEIN"/>
    <property type="match status" value="1"/>
</dbReference>
<keyword evidence="1" id="KW-1133">Transmembrane helix</keyword>
<dbReference type="EMBL" id="FRAG01000005">
    <property type="protein sequence ID" value="SHJ66263.1"/>
    <property type="molecule type" value="Genomic_DNA"/>
</dbReference>